<reference evidence="4" key="1">
    <citation type="journal article" date="2021" name="PeerJ">
        <title>Extensive microbial diversity within the chicken gut microbiome revealed by metagenomics and culture.</title>
        <authorList>
            <person name="Gilroy R."/>
            <person name="Ravi A."/>
            <person name="Getino M."/>
            <person name="Pursley I."/>
            <person name="Horton D.L."/>
            <person name="Alikhan N.F."/>
            <person name="Baker D."/>
            <person name="Gharbi K."/>
            <person name="Hall N."/>
            <person name="Watson M."/>
            <person name="Adriaenssens E.M."/>
            <person name="Foster-Nyarko E."/>
            <person name="Jarju S."/>
            <person name="Secka A."/>
            <person name="Antonio M."/>
            <person name="Oren A."/>
            <person name="Chaudhuri R.R."/>
            <person name="La Ragione R."/>
            <person name="Hildebrand F."/>
            <person name="Pallen M.J."/>
        </authorList>
    </citation>
    <scope>NUCLEOTIDE SEQUENCE</scope>
    <source>
        <strain evidence="4">811</strain>
    </source>
</reference>
<organism evidence="4 5">
    <name type="scientific">Candidatus Borkfalkia faecipullorum</name>
    <dbReference type="NCBI Taxonomy" id="2838510"/>
    <lineage>
        <taxon>Bacteria</taxon>
        <taxon>Bacillati</taxon>
        <taxon>Bacillota</taxon>
        <taxon>Clostridia</taxon>
        <taxon>Christensenellales</taxon>
        <taxon>Christensenellaceae</taxon>
        <taxon>Candidatus Borkfalkia</taxon>
    </lineage>
</organism>
<dbReference type="InterPro" id="IPR050361">
    <property type="entry name" value="MPP/UQCRC_Complex"/>
</dbReference>
<name>A0A9D2AG48_9FIRM</name>
<dbReference type="Gene3D" id="3.30.830.10">
    <property type="entry name" value="Metalloenzyme, LuxS/M16 peptidase-like"/>
    <property type="match status" value="1"/>
</dbReference>
<evidence type="ECO:0000313" key="5">
    <source>
        <dbReference type="Proteomes" id="UP000824204"/>
    </source>
</evidence>
<dbReference type="InterPro" id="IPR011765">
    <property type="entry name" value="Pept_M16_N"/>
</dbReference>
<evidence type="ECO:0000256" key="1">
    <source>
        <dbReference type="ARBA" id="ARBA00007261"/>
    </source>
</evidence>
<feature type="domain" description="Peptidase M16 N-terminal" evidence="2">
    <location>
        <begin position="40"/>
        <end position="131"/>
    </location>
</feature>
<dbReference type="PANTHER" id="PTHR11851">
    <property type="entry name" value="METALLOPROTEASE"/>
    <property type="match status" value="1"/>
</dbReference>
<dbReference type="EMBL" id="DXFX01000045">
    <property type="protein sequence ID" value="HIX07527.1"/>
    <property type="molecule type" value="Genomic_DNA"/>
</dbReference>
<dbReference type="PANTHER" id="PTHR11851:SF49">
    <property type="entry name" value="MITOCHONDRIAL-PROCESSING PEPTIDASE SUBUNIT ALPHA"/>
    <property type="match status" value="1"/>
</dbReference>
<evidence type="ECO:0000259" key="3">
    <source>
        <dbReference type="Pfam" id="PF05193"/>
    </source>
</evidence>
<dbReference type="GO" id="GO:0046872">
    <property type="term" value="F:metal ion binding"/>
    <property type="evidence" value="ECO:0007669"/>
    <property type="project" value="InterPro"/>
</dbReference>
<dbReference type="InterPro" id="IPR011249">
    <property type="entry name" value="Metalloenz_LuxS/M16"/>
</dbReference>
<evidence type="ECO:0000313" key="4">
    <source>
        <dbReference type="EMBL" id="HIX07527.1"/>
    </source>
</evidence>
<protein>
    <submittedName>
        <fullName evidence="4">Insulinase family protein</fullName>
    </submittedName>
</protein>
<accession>A0A9D2AG48</accession>
<gene>
    <name evidence="4" type="ORF">H9741_03575</name>
</gene>
<sequence>MSGISERCGKLKNGATLLTCSAPYLHSVAFSVVMPFVPDGTPGVYHLIEHMFFERAGARRAEEINAEQTVRGSDINAYTSNHYMCFNFTCRPEVFRDQLHLLYDMLSEQNFGEEELEKVLPVIRNEIYEGDFYDARSGELLQELWFDSRYISSVLGSYGVLEGLTPEEIAQEREKLYSRDMCLFLAGAFTAQDAQEVLDTFGSLPLHSRKVPPAREEEKVTRAENCVGRGRDLQILVTYHVEKASFELKMAAHWLRSALFDGLDSSFFTFFNERGFQFYSVDGNYFVLGDELIFSYLVHVEKRDKKKFVPLIDEFEKFAENTPFLSLVKPFLHDNCVFLYDNPERLCAHYVDTWIDFSRPVTLKEELEFCRSFTDERLKTLWKEICSSLRRIFYIAKV</sequence>
<dbReference type="SUPFAM" id="SSF63411">
    <property type="entry name" value="LuxS/MPP-like metallohydrolase"/>
    <property type="match status" value="2"/>
</dbReference>
<dbReference type="AlphaFoldDB" id="A0A9D2AG48"/>
<dbReference type="Pfam" id="PF05193">
    <property type="entry name" value="Peptidase_M16_C"/>
    <property type="match status" value="1"/>
</dbReference>
<feature type="domain" description="Peptidase M16 C-terminal" evidence="3">
    <location>
        <begin position="164"/>
        <end position="315"/>
    </location>
</feature>
<evidence type="ECO:0000259" key="2">
    <source>
        <dbReference type="Pfam" id="PF00675"/>
    </source>
</evidence>
<comment type="similarity">
    <text evidence="1">Belongs to the peptidase M16 family.</text>
</comment>
<dbReference type="InterPro" id="IPR007863">
    <property type="entry name" value="Peptidase_M16_C"/>
</dbReference>
<comment type="caution">
    <text evidence="4">The sequence shown here is derived from an EMBL/GenBank/DDBJ whole genome shotgun (WGS) entry which is preliminary data.</text>
</comment>
<dbReference type="Pfam" id="PF00675">
    <property type="entry name" value="Peptidase_M16"/>
    <property type="match status" value="1"/>
</dbReference>
<dbReference type="Proteomes" id="UP000824204">
    <property type="component" value="Unassembled WGS sequence"/>
</dbReference>
<proteinExistence type="inferred from homology"/>
<reference evidence="4" key="2">
    <citation type="submission" date="2021-04" db="EMBL/GenBank/DDBJ databases">
        <authorList>
            <person name="Gilroy R."/>
        </authorList>
    </citation>
    <scope>NUCLEOTIDE SEQUENCE</scope>
    <source>
        <strain evidence="4">811</strain>
    </source>
</reference>